<evidence type="ECO:0000313" key="2">
    <source>
        <dbReference type="EMBL" id="KAJ5344870.1"/>
    </source>
</evidence>
<dbReference type="Proteomes" id="UP001147695">
    <property type="component" value="Unassembled WGS sequence"/>
</dbReference>
<sequence>MADGGEARRTATHSVSSVCSARQVHIPSPRPRRPRTGVRNAETDKFMRDPQWTFENTVEQSHSSVFVVVIAAVA</sequence>
<evidence type="ECO:0000256" key="1">
    <source>
        <dbReference type="SAM" id="MobiDB-lite"/>
    </source>
</evidence>
<protein>
    <submittedName>
        <fullName evidence="2">Uncharacterized protein</fullName>
    </submittedName>
</protein>
<accession>A0A9W9QSG5</accession>
<reference evidence="2" key="2">
    <citation type="journal article" date="2023" name="IMA Fungus">
        <title>Comparative genomic study of the Penicillium genus elucidates a diverse pangenome and 15 lateral gene transfer events.</title>
        <authorList>
            <person name="Petersen C."/>
            <person name="Sorensen T."/>
            <person name="Nielsen M.R."/>
            <person name="Sondergaard T.E."/>
            <person name="Sorensen J.L."/>
            <person name="Fitzpatrick D.A."/>
            <person name="Frisvad J.C."/>
            <person name="Nielsen K.L."/>
        </authorList>
    </citation>
    <scope>NUCLEOTIDE SEQUENCE</scope>
    <source>
        <strain evidence="2">IBT 35673</strain>
    </source>
</reference>
<comment type="caution">
    <text evidence="2">The sequence shown here is derived from an EMBL/GenBank/DDBJ whole genome shotgun (WGS) entry which is preliminary data.</text>
</comment>
<name>A0A9W9QSG5_PENBR</name>
<gene>
    <name evidence="2" type="ORF">N7452_002874</name>
</gene>
<organism evidence="2 3">
    <name type="scientific">Penicillium brevicompactum</name>
    <dbReference type="NCBI Taxonomy" id="5074"/>
    <lineage>
        <taxon>Eukaryota</taxon>
        <taxon>Fungi</taxon>
        <taxon>Dikarya</taxon>
        <taxon>Ascomycota</taxon>
        <taxon>Pezizomycotina</taxon>
        <taxon>Eurotiomycetes</taxon>
        <taxon>Eurotiomycetidae</taxon>
        <taxon>Eurotiales</taxon>
        <taxon>Aspergillaceae</taxon>
        <taxon>Penicillium</taxon>
    </lineage>
</organism>
<reference evidence="2" key="1">
    <citation type="submission" date="2022-12" db="EMBL/GenBank/DDBJ databases">
        <authorList>
            <person name="Petersen C."/>
        </authorList>
    </citation>
    <scope>NUCLEOTIDE SEQUENCE</scope>
    <source>
        <strain evidence="2">IBT 35673</strain>
    </source>
</reference>
<dbReference type="AlphaFoldDB" id="A0A9W9QSG5"/>
<dbReference type="EMBL" id="JAPZBQ010000002">
    <property type="protein sequence ID" value="KAJ5344870.1"/>
    <property type="molecule type" value="Genomic_DNA"/>
</dbReference>
<evidence type="ECO:0000313" key="3">
    <source>
        <dbReference type="Proteomes" id="UP001147695"/>
    </source>
</evidence>
<feature type="region of interest" description="Disordered" evidence="1">
    <location>
        <begin position="1"/>
        <end position="44"/>
    </location>
</feature>
<proteinExistence type="predicted"/>